<evidence type="ECO:0000313" key="3">
    <source>
        <dbReference type="Proteomes" id="UP000615446"/>
    </source>
</evidence>
<comment type="caution">
    <text evidence="2">The sequence shown here is derived from an EMBL/GenBank/DDBJ whole genome shotgun (WGS) entry which is preliminary data.</text>
</comment>
<proteinExistence type="predicted"/>
<accession>A0A8H3LB03</accession>
<reference evidence="2" key="1">
    <citation type="submission" date="2019-10" db="EMBL/GenBank/DDBJ databases">
        <title>Conservation and host-specific expression of non-tandemly repeated heterogenous ribosome RNA gene in arbuscular mycorrhizal fungi.</title>
        <authorList>
            <person name="Maeda T."/>
            <person name="Kobayashi Y."/>
            <person name="Nakagawa T."/>
            <person name="Ezawa T."/>
            <person name="Yamaguchi K."/>
            <person name="Bino T."/>
            <person name="Nishimoto Y."/>
            <person name="Shigenobu S."/>
            <person name="Kawaguchi M."/>
        </authorList>
    </citation>
    <scope>NUCLEOTIDE SEQUENCE</scope>
    <source>
        <strain evidence="2">HR1</strain>
    </source>
</reference>
<dbReference type="EMBL" id="BLAL01000068">
    <property type="protein sequence ID" value="GES83456.1"/>
    <property type="molecule type" value="Genomic_DNA"/>
</dbReference>
<organism evidence="2 3">
    <name type="scientific">Rhizophagus clarus</name>
    <dbReference type="NCBI Taxonomy" id="94130"/>
    <lineage>
        <taxon>Eukaryota</taxon>
        <taxon>Fungi</taxon>
        <taxon>Fungi incertae sedis</taxon>
        <taxon>Mucoromycota</taxon>
        <taxon>Glomeromycotina</taxon>
        <taxon>Glomeromycetes</taxon>
        <taxon>Glomerales</taxon>
        <taxon>Glomeraceae</taxon>
        <taxon>Rhizophagus</taxon>
    </lineage>
</organism>
<name>A0A8H3LB03_9GLOM</name>
<gene>
    <name evidence="2" type="ORF">RCL2_001061500</name>
</gene>
<evidence type="ECO:0000313" key="2">
    <source>
        <dbReference type="EMBL" id="GES83456.1"/>
    </source>
</evidence>
<dbReference type="AlphaFoldDB" id="A0A8H3LB03"/>
<dbReference type="OrthoDB" id="10523622at2759"/>
<feature type="region of interest" description="Disordered" evidence="1">
    <location>
        <begin position="1"/>
        <end position="36"/>
    </location>
</feature>
<dbReference type="Proteomes" id="UP000615446">
    <property type="component" value="Unassembled WGS sequence"/>
</dbReference>
<protein>
    <submittedName>
        <fullName evidence="2">Uncharacterized protein</fullName>
    </submittedName>
</protein>
<sequence length="82" mass="9249">MTEKTNQHIPLSDYDIEREGSNITEPDATEPFFNPSNKRKIGAECSVKVTDKKICGRRYLSENSTSNLISYLVGSHQITENT</sequence>
<evidence type="ECO:0000256" key="1">
    <source>
        <dbReference type="SAM" id="MobiDB-lite"/>
    </source>
</evidence>